<comment type="caution">
    <text evidence="1">The sequence shown here is derived from an EMBL/GenBank/DDBJ whole genome shotgun (WGS) entry which is preliminary data.</text>
</comment>
<dbReference type="EMBL" id="LGUB01000057">
    <property type="protein sequence ID" value="KRH94566.1"/>
    <property type="molecule type" value="Genomic_DNA"/>
</dbReference>
<protein>
    <submittedName>
        <fullName evidence="1">Putative Heat shock protein DnaJ</fullName>
    </submittedName>
</protein>
<keyword evidence="1" id="KW-0346">Stress response</keyword>
<dbReference type="VEuPathDB" id="MicrosporidiaDB:M153_20900012308"/>
<name>A0A0R0LZ08_9MICR</name>
<dbReference type="Gene3D" id="1.10.287.110">
    <property type="entry name" value="DnaJ domain"/>
    <property type="match status" value="1"/>
</dbReference>
<dbReference type="OrthoDB" id="66964at2759"/>
<sequence>MKYLNLPKNYSMAELVSAYKCAVKKYHPIKTKTSTHLYKINSEYSQRKSMIRLRDESYNYVPFDNLERAVCQCGHFYNLEMLDGDFIECDWCSIKVHITGRNKIN</sequence>
<proteinExistence type="predicted"/>
<gene>
    <name evidence="1" type="ORF">M153_20900012308</name>
</gene>
<evidence type="ECO:0000313" key="2">
    <source>
        <dbReference type="Proteomes" id="UP000051530"/>
    </source>
</evidence>
<reference evidence="1 2" key="1">
    <citation type="submission" date="2015-07" db="EMBL/GenBank/DDBJ databases">
        <title>The genome of Pseudoloma neurophilia, a relevant intracellular parasite of the zebrafish.</title>
        <authorList>
            <person name="Ndikumana S."/>
            <person name="Pelin A."/>
            <person name="Sanders J."/>
            <person name="Corradi N."/>
        </authorList>
    </citation>
    <scope>NUCLEOTIDE SEQUENCE [LARGE SCALE GENOMIC DNA]</scope>
    <source>
        <strain evidence="1 2">MK1</strain>
    </source>
</reference>
<dbReference type="InterPro" id="IPR036869">
    <property type="entry name" value="J_dom_sf"/>
</dbReference>
<dbReference type="SUPFAM" id="SSF46565">
    <property type="entry name" value="Chaperone J-domain"/>
    <property type="match status" value="1"/>
</dbReference>
<dbReference type="Proteomes" id="UP000051530">
    <property type="component" value="Unassembled WGS sequence"/>
</dbReference>
<evidence type="ECO:0000313" key="1">
    <source>
        <dbReference type="EMBL" id="KRH94566.1"/>
    </source>
</evidence>
<dbReference type="AlphaFoldDB" id="A0A0R0LZ08"/>
<organism evidence="1 2">
    <name type="scientific">Pseudoloma neurophilia</name>
    <dbReference type="NCBI Taxonomy" id="146866"/>
    <lineage>
        <taxon>Eukaryota</taxon>
        <taxon>Fungi</taxon>
        <taxon>Fungi incertae sedis</taxon>
        <taxon>Microsporidia</taxon>
        <taxon>Pseudoloma</taxon>
    </lineage>
</organism>
<keyword evidence="2" id="KW-1185">Reference proteome</keyword>
<accession>A0A0R0LZ08</accession>